<gene>
    <name evidence="3" type="ORF">METZ01_LOCUS464925</name>
</gene>
<name>A0A383AWU6_9ZZZZ</name>
<dbReference type="Gene3D" id="1.10.10.60">
    <property type="entry name" value="Homeodomain-like"/>
    <property type="match status" value="1"/>
</dbReference>
<dbReference type="AlphaFoldDB" id="A0A383AWU6"/>
<evidence type="ECO:0000256" key="1">
    <source>
        <dbReference type="SAM" id="MobiDB-lite"/>
    </source>
</evidence>
<dbReference type="InterPro" id="IPR002197">
    <property type="entry name" value="HTH_Fis"/>
</dbReference>
<reference evidence="3" key="1">
    <citation type="submission" date="2018-05" db="EMBL/GenBank/DDBJ databases">
        <authorList>
            <person name="Lanie J.A."/>
            <person name="Ng W.-L."/>
            <person name="Kazmierczak K.M."/>
            <person name="Andrzejewski T.M."/>
            <person name="Davidsen T.M."/>
            <person name="Wayne K.J."/>
            <person name="Tettelin H."/>
            <person name="Glass J.I."/>
            <person name="Rusch D."/>
            <person name="Podicherti R."/>
            <person name="Tsui H.-C.T."/>
            <person name="Winkler M.E."/>
        </authorList>
    </citation>
    <scope>NUCLEOTIDE SEQUENCE</scope>
</reference>
<dbReference type="InterPro" id="IPR009057">
    <property type="entry name" value="Homeodomain-like_sf"/>
</dbReference>
<dbReference type="GO" id="GO:0043565">
    <property type="term" value="F:sequence-specific DNA binding"/>
    <property type="evidence" value="ECO:0007669"/>
    <property type="project" value="InterPro"/>
</dbReference>
<sequence length="88" mass="9633">MSQTESLSPSFAPSGGRCPSQPARETPLATLPEAMSLDERLIQIEFELIAWAMDLAGGNKTRAAEILKIKRSTLGDRINRCRLNGYAL</sequence>
<proteinExistence type="predicted"/>
<evidence type="ECO:0000259" key="2">
    <source>
        <dbReference type="Pfam" id="PF02954"/>
    </source>
</evidence>
<accession>A0A383AWU6</accession>
<dbReference type="SUPFAM" id="SSF46689">
    <property type="entry name" value="Homeodomain-like"/>
    <property type="match status" value="1"/>
</dbReference>
<feature type="domain" description="DNA binding HTH" evidence="2">
    <location>
        <begin position="43"/>
        <end position="79"/>
    </location>
</feature>
<feature type="region of interest" description="Disordered" evidence="1">
    <location>
        <begin position="1"/>
        <end position="27"/>
    </location>
</feature>
<protein>
    <recommendedName>
        <fullName evidence="2">DNA binding HTH domain-containing protein</fullName>
    </recommendedName>
</protein>
<evidence type="ECO:0000313" key="3">
    <source>
        <dbReference type="EMBL" id="SVE12071.1"/>
    </source>
</evidence>
<feature type="compositionally biased region" description="Polar residues" evidence="1">
    <location>
        <begin position="1"/>
        <end position="11"/>
    </location>
</feature>
<dbReference type="PRINTS" id="PR01590">
    <property type="entry name" value="HTHFIS"/>
</dbReference>
<organism evidence="3">
    <name type="scientific">marine metagenome</name>
    <dbReference type="NCBI Taxonomy" id="408172"/>
    <lineage>
        <taxon>unclassified sequences</taxon>
        <taxon>metagenomes</taxon>
        <taxon>ecological metagenomes</taxon>
    </lineage>
</organism>
<dbReference type="Pfam" id="PF02954">
    <property type="entry name" value="HTH_8"/>
    <property type="match status" value="1"/>
</dbReference>
<dbReference type="EMBL" id="UINC01195479">
    <property type="protein sequence ID" value="SVE12071.1"/>
    <property type="molecule type" value="Genomic_DNA"/>
</dbReference>